<feature type="domain" description="Helically-extended SH3" evidence="10">
    <location>
        <begin position="616"/>
        <end position="682"/>
    </location>
</feature>
<feature type="compositionally biased region" description="Acidic residues" evidence="9">
    <location>
        <begin position="547"/>
        <end position="559"/>
    </location>
</feature>
<feature type="compositionally biased region" description="Low complexity" evidence="9">
    <location>
        <begin position="202"/>
        <end position="225"/>
    </location>
</feature>
<protein>
    <recommendedName>
        <fullName evidence="7">FYN-binding protein 2</fullName>
    </recommendedName>
    <alternativeName>
        <fullName evidence="8">Activation-dependent, raft-recruited ADAP-like phosphoprotein</fullName>
    </alternativeName>
</protein>
<dbReference type="OrthoDB" id="5986624at2759"/>
<dbReference type="PANTHER" id="PTHR16830:SF1">
    <property type="entry name" value="FYN-BINDING PROTEIN 2"/>
    <property type="match status" value="1"/>
</dbReference>
<evidence type="ECO:0000256" key="4">
    <source>
        <dbReference type="ARBA" id="ARBA00023136"/>
    </source>
</evidence>
<feature type="compositionally biased region" description="Low complexity" evidence="9">
    <location>
        <begin position="473"/>
        <end position="484"/>
    </location>
</feature>
<dbReference type="Pfam" id="PF14603">
    <property type="entry name" value="hSH3"/>
    <property type="match status" value="1"/>
</dbReference>
<evidence type="ECO:0000256" key="6">
    <source>
        <dbReference type="ARBA" id="ARBA00062840"/>
    </source>
</evidence>
<dbReference type="GeneID" id="116236151"/>
<keyword evidence="2" id="KW-0728">SH3 domain</keyword>
<dbReference type="InterPro" id="IPR036028">
    <property type="entry name" value="SH3-like_dom_sf"/>
</dbReference>
<evidence type="ECO:0000256" key="2">
    <source>
        <dbReference type="ARBA" id="ARBA00022443"/>
    </source>
</evidence>
<dbReference type="Proteomes" id="UP000472261">
    <property type="component" value="Unplaced"/>
</dbReference>
<feature type="compositionally biased region" description="Low complexity" evidence="9">
    <location>
        <begin position="261"/>
        <end position="271"/>
    </location>
</feature>
<dbReference type="CTD" id="199920"/>
<feature type="compositionally biased region" description="Basic and acidic residues" evidence="9">
    <location>
        <begin position="560"/>
        <end position="569"/>
    </location>
</feature>
<sequence>MPVLGSGAMDVEGVTDFRALRAKFQHDSSLATKPVQPCQKPSPRLGSRGNGMPNIKADVLVPGPHSEPPCPASQPSANAQKAKMGHREPMEHNEERKGNISVKGLSSPKSSSPKYPVSYCTEQQASVQAGPEDAPLLNSFHHALRMWQNTLSGGEKASTELPALRPMNLYVQPSPGQKVLRAPAASNGSKVPPVGSHPTPAQPAQGLASAQAAQGDGKAAGSSAATTLQPQCQKESKPHHCQPGAGTQSDSPGSKLPKIRPLPSAASLGPAPRKPLRPPKVDLSSFRSMVPSVHRQNETTAEEEDYLIPESTQREEQHNYEKTLMYLNQSEDTTTLCVIEVPKVEPQEHKRQKNFLFGESSPRRAIVGDEKEGKTSLEREKQEVKKPGGNEYIILSGQASEGDKGGMKVSCMRQDVTSTPQRLAKDRAKPLYYGAPEPTEDRPTSSPNHHQLLLTPEDLYDDVEGLQDRLRASDASSPSASDSRSNYEETYEDVETGSDNPAKEEAEKQKRFGKLFKIEKLKLKNTRFKENLRLFSMSVPNLADVSQEDTVYDDAETEEKDPREKDDKYKPWMPKFLMAKEAKDRRRSSDDVERSIFKFKKSNAEKNKMEKEEKIFRETFLYDKEIRVINTATAACSIPSKRRADLPLTAGEQLDVIDVTEGSAVICRNAEGRYGYVLVEYLNFRQY</sequence>
<feature type="region of interest" description="Disordered" evidence="9">
    <location>
        <begin position="547"/>
        <end position="569"/>
    </location>
</feature>
<dbReference type="KEGG" id="pcoc:116236151"/>
<feature type="compositionally biased region" description="Basic and acidic residues" evidence="9">
    <location>
        <begin position="366"/>
        <end position="388"/>
    </location>
</feature>
<feature type="region of interest" description="Disordered" evidence="9">
    <location>
        <begin position="179"/>
        <end position="316"/>
    </location>
</feature>
<reference evidence="11" key="1">
    <citation type="submission" date="2025-08" db="UniProtKB">
        <authorList>
            <consortium name="Ensembl"/>
        </authorList>
    </citation>
    <scope>IDENTIFICATION</scope>
</reference>
<accession>A0A669PWF9</accession>
<dbReference type="PANTHER" id="PTHR16830">
    <property type="entry name" value="SH2 CONTAINING ADAPTOR PRAM-1 RELATED"/>
    <property type="match status" value="1"/>
</dbReference>
<dbReference type="GO" id="GO:0007229">
    <property type="term" value="P:integrin-mediated signaling pathway"/>
    <property type="evidence" value="ECO:0007669"/>
    <property type="project" value="InterPro"/>
</dbReference>
<keyword evidence="4" id="KW-0472">Membrane</keyword>
<dbReference type="FunFam" id="2.30.30.40:FF:000220">
    <property type="entry name" value="FYN binding protein 2"/>
    <property type="match status" value="1"/>
</dbReference>
<evidence type="ECO:0000256" key="8">
    <source>
        <dbReference type="ARBA" id="ARBA00079345"/>
    </source>
</evidence>
<dbReference type="SUPFAM" id="SSF50044">
    <property type="entry name" value="SH3-domain"/>
    <property type="match status" value="1"/>
</dbReference>
<dbReference type="InterPro" id="IPR043443">
    <property type="entry name" value="FYB1/2-like"/>
</dbReference>
<evidence type="ECO:0000256" key="7">
    <source>
        <dbReference type="ARBA" id="ARBA00068977"/>
    </source>
</evidence>
<evidence type="ECO:0000256" key="5">
    <source>
        <dbReference type="ARBA" id="ARBA00060088"/>
    </source>
</evidence>
<dbReference type="GO" id="GO:0005886">
    <property type="term" value="C:plasma membrane"/>
    <property type="evidence" value="ECO:0007669"/>
    <property type="project" value="InterPro"/>
</dbReference>
<proteinExistence type="predicted"/>
<evidence type="ECO:0000256" key="9">
    <source>
        <dbReference type="SAM" id="MobiDB-lite"/>
    </source>
</evidence>
<feature type="compositionally biased region" description="Basic and acidic residues" evidence="9">
    <location>
        <begin position="85"/>
        <end position="98"/>
    </location>
</feature>
<comment type="subunit">
    <text evidence="6">Interacts with SKAP1, LCK and FYN. The phosphorylated form interacts with LCP2.</text>
</comment>
<dbReference type="OMA" id="KPWKNFP"/>
<feature type="compositionally biased region" description="Low complexity" evidence="9">
    <location>
        <begin position="101"/>
        <end position="117"/>
    </location>
</feature>
<reference evidence="11" key="2">
    <citation type="submission" date="2025-09" db="UniProtKB">
        <authorList>
            <consortium name="Ensembl"/>
        </authorList>
    </citation>
    <scope>IDENTIFICATION</scope>
</reference>
<feature type="region of interest" description="Disordered" evidence="9">
    <location>
        <begin position="348"/>
        <end position="509"/>
    </location>
</feature>
<dbReference type="GO" id="GO:0072659">
    <property type="term" value="P:protein localization to plasma membrane"/>
    <property type="evidence" value="ECO:0007669"/>
    <property type="project" value="TreeGrafter"/>
</dbReference>
<dbReference type="RefSeq" id="XP_031460550.1">
    <property type="nucleotide sequence ID" value="XM_031604690.1"/>
</dbReference>
<comment type="subcellular location">
    <subcellularLocation>
        <location evidence="1">Membrane raft</location>
    </subcellularLocation>
</comment>
<evidence type="ECO:0000256" key="1">
    <source>
        <dbReference type="ARBA" id="ARBA00004285"/>
    </source>
</evidence>
<name>A0A669PWF9_PHACC</name>
<organism evidence="11 12">
    <name type="scientific">Phasianus colchicus</name>
    <name type="common">Common pheasant</name>
    <dbReference type="NCBI Taxonomy" id="9054"/>
    <lineage>
        <taxon>Eukaryota</taxon>
        <taxon>Metazoa</taxon>
        <taxon>Chordata</taxon>
        <taxon>Craniata</taxon>
        <taxon>Vertebrata</taxon>
        <taxon>Euteleostomi</taxon>
        <taxon>Archelosauria</taxon>
        <taxon>Archosauria</taxon>
        <taxon>Dinosauria</taxon>
        <taxon>Saurischia</taxon>
        <taxon>Theropoda</taxon>
        <taxon>Coelurosauria</taxon>
        <taxon>Aves</taxon>
        <taxon>Neognathae</taxon>
        <taxon>Galloanserae</taxon>
        <taxon>Galliformes</taxon>
        <taxon>Phasianidae</taxon>
        <taxon>Phasianinae</taxon>
        <taxon>Phasianus</taxon>
    </lineage>
</organism>
<gene>
    <name evidence="11" type="primary">FYB2</name>
</gene>
<dbReference type="Ensembl" id="ENSPCLT00000008315.1">
    <property type="protein sequence ID" value="ENSPCLP00000006021.1"/>
    <property type="gene ID" value="ENSPCLG00000005048.1"/>
</dbReference>
<feature type="region of interest" description="Disordered" evidence="9">
    <location>
        <begin position="26"/>
        <end position="117"/>
    </location>
</feature>
<evidence type="ECO:0000259" key="10">
    <source>
        <dbReference type="Pfam" id="PF14603"/>
    </source>
</evidence>
<dbReference type="InterPro" id="IPR029294">
    <property type="entry name" value="hSH3"/>
</dbReference>
<dbReference type="Gene3D" id="2.30.30.40">
    <property type="entry name" value="SH3 Domains"/>
    <property type="match status" value="1"/>
</dbReference>
<evidence type="ECO:0000256" key="3">
    <source>
        <dbReference type="ARBA" id="ARBA00022553"/>
    </source>
</evidence>
<dbReference type="AlphaFoldDB" id="A0A669PWF9"/>
<comment type="function">
    <text evidence="5">Adapter protein that plays a role in T-cell receptor (TCR)-mediated activation of signaling pathways. Required for T-cell activation and integrin-mediated T-cell adhesion in response to TCR stimulation.</text>
</comment>
<dbReference type="GO" id="GO:0045121">
    <property type="term" value="C:membrane raft"/>
    <property type="evidence" value="ECO:0007669"/>
    <property type="project" value="UniProtKB-SubCell"/>
</dbReference>
<dbReference type="GO" id="GO:0050852">
    <property type="term" value="P:T cell receptor signaling pathway"/>
    <property type="evidence" value="ECO:0007669"/>
    <property type="project" value="TreeGrafter"/>
</dbReference>
<keyword evidence="3" id="KW-0597">Phosphoprotein</keyword>
<evidence type="ECO:0000313" key="11">
    <source>
        <dbReference type="Ensembl" id="ENSPCLP00000006021.1"/>
    </source>
</evidence>
<keyword evidence="12" id="KW-1185">Reference proteome</keyword>
<evidence type="ECO:0000313" key="12">
    <source>
        <dbReference type="Proteomes" id="UP000472261"/>
    </source>
</evidence>